<reference evidence="7" key="1">
    <citation type="submission" date="2025-08" db="UniProtKB">
        <authorList>
            <consortium name="RefSeq"/>
        </authorList>
    </citation>
    <scope>IDENTIFICATION</scope>
</reference>
<feature type="compositionally biased region" description="Basic and acidic residues" evidence="3">
    <location>
        <begin position="284"/>
        <end position="294"/>
    </location>
</feature>
<dbReference type="SUPFAM" id="SSF54928">
    <property type="entry name" value="RNA-binding domain, RBD"/>
    <property type="match status" value="1"/>
</dbReference>
<dbReference type="SMART" id="SM00360">
    <property type="entry name" value="RRM"/>
    <property type="match status" value="1"/>
</dbReference>
<keyword evidence="1" id="KW-0479">Metal-binding</keyword>
<evidence type="ECO:0000259" key="5">
    <source>
        <dbReference type="PROSITE" id="PS50158"/>
    </source>
</evidence>
<dbReference type="Gene3D" id="4.10.60.10">
    <property type="entry name" value="Zinc finger, CCHC-type"/>
    <property type="match status" value="1"/>
</dbReference>
<dbReference type="PROSITE" id="PS50102">
    <property type="entry name" value="RRM"/>
    <property type="match status" value="1"/>
</dbReference>
<dbReference type="InterPro" id="IPR012677">
    <property type="entry name" value="Nucleotide-bd_a/b_plait_sf"/>
</dbReference>
<dbReference type="Pfam" id="PF00076">
    <property type="entry name" value="RRM_1"/>
    <property type="match status" value="1"/>
</dbReference>
<protein>
    <submittedName>
        <fullName evidence="7">Serine/arginine-rich splicing factor 7 isoform X1</fullName>
    </submittedName>
</protein>
<dbReference type="InterPro" id="IPR036875">
    <property type="entry name" value="Znf_CCHC_sf"/>
</dbReference>
<evidence type="ECO:0000256" key="1">
    <source>
        <dbReference type="PROSITE-ProRule" id="PRU00047"/>
    </source>
</evidence>
<name>A0A7E6FRU0_9MOLL</name>
<keyword evidence="1" id="KW-0863">Zinc-finger</keyword>
<feature type="domain" description="RRM" evidence="4">
    <location>
        <begin position="66"/>
        <end position="139"/>
    </location>
</feature>
<dbReference type="Proteomes" id="UP000515154">
    <property type="component" value="Linkage group LG27"/>
</dbReference>
<dbReference type="InterPro" id="IPR035979">
    <property type="entry name" value="RBD_domain_sf"/>
</dbReference>
<keyword evidence="1" id="KW-0862">Zinc</keyword>
<evidence type="ECO:0000256" key="2">
    <source>
        <dbReference type="PROSITE-ProRule" id="PRU00176"/>
    </source>
</evidence>
<evidence type="ECO:0000259" key="4">
    <source>
        <dbReference type="PROSITE" id="PS50102"/>
    </source>
</evidence>
<feature type="compositionally biased region" description="Low complexity" evidence="3">
    <location>
        <begin position="210"/>
        <end position="225"/>
    </location>
</feature>
<dbReference type="PANTHER" id="PTHR48038:SF1">
    <property type="entry name" value="RIBONUCLEOPROTEIN RB97D"/>
    <property type="match status" value="1"/>
</dbReference>
<evidence type="ECO:0000313" key="7">
    <source>
        <dbReference type="RefSeq" id="XP_036370259.1"/>
    </source>
</evidence>
<feature type="compositionally biased region" description="Basic residues" evidence="3">
    <location>
        <begin position="189"/>
        <end position="199"/>
    </location>
</feature>
<keyword evidence="6" id="KW-1185">Reference proteome</keyword>
<accession>A0A7E6FRU0</accession>
<dbReference type="GO" id="GO:0008270">
    <property type="term" value="F:zinc ion binding"/>
    <property type="evidence" value="ECO:0007669"/>
    <property type="project" value="UniProtKB-KW"/>
</dbReference>
<dbReference type="InterPro" id="IPR001878">
    <property type="entry name" value="Znf_CCHC"/>
</dbReference>
<evidence type="ECO:0000313" key="6">
    <source>
        <dbReference type="Proteomes" id="UP000515154"/>
    </source>
</evidence>
<feature type="compositionally biased region" description="Basic and acidic residues" evidence="3">
    <location>
        <begin position="305"/>
        <end position="320"/>
    </location>
</feature>
<proteinExistence type="predicted"/>
<dbReference type="PROSITE" id="PS50158">
    <property type="entry name" value="ZF_CCHC"/>
    <property type="match status" value="1"/>
</dbReference>
<dbReference type="SUPFAM" id="SSF57756">
    <property type="entry name" value="Retrovirus zinc finger-like domains"/>
    <property type="match status" value="1"/>
</dbReference>
<dbReference type="PANTHER" id="PTHR48038">
    <property type="entry name" value="RIBONUCLEOPROTEIN RB97D"/>
    <property type="match status" value="1"/>
</dbReference>
<dbReference type="RefSeq" id="XP_036370259.1">
    <property type="nucleotide sequence ID" value="XM_036514366.1"/>
</dbReference>
<dbReference type="Gene3D" id="3.30.70.330">
    <property type="match status" value="1"/>
</dbReference>
<organism evidence="6 7">
    <name type="scientific">Octopus sinensis</name>
    <name type="common">East Asian common octopus</name>
    <dbReference type="NCBI Taxonomy" id="2607531"/>
    <lineage>
        <taxon>Eukaryota</taxon>
        <taxon>Metazoa</taxon>
        <taxon>Spiralia</taxon>
        <taxon>Lophotrochozoa</taxon>
        <taxon>Mollusca</taxon>
        <taxon>Cephalopoda</taxon>
        <taxon>Coleoidea</taxon>
        <taxon>Octopodiformes</taxon>
        <taxon>Octopoda</taxon>
        <taxon>Incirrata</taxon>
        <taxon>Octopodidae</taxon>
        <taxon>Octopus</taxon>
    </lineage>
</organism>
<feature type="domain" description="CCHC-type" evidence="5">
    <location>
        <begin position="154"/>
        <end position="168"/>
    </location>
</feature>
<feature type="compositionally biased region" description="Acidic residues" evidence="3">
    <location>
        <begin position="321"/>
        <end position="330"/>
    </location>
</feature>
<gene>
    <name evidence="7" type="primary">LOC115225399</name>
</gene>
<keyword evidence="2" id="KW-0694">RNA-binding</keyword>
<dbReference type="InterPro" id="IPR000504">
    <property type="entry name" value="RRM_dom"/>
</dbReference>
<evidence type="ECO:0000256" key="3">
    <source>
        <dbReference type="SAM" id="MobiDB-lite"/>
    </source>
</evidence>
<dbReference type="AlphaFoldDB" id="A0A7E6FRU0"/>
<sequence>MSVTEVYRKLPNATKPKVVTYVSLIPRRNLFTTMGRSRSRSQERRWYSYSYSHSRSRSRSPSEDGVRVHVADLGEDPSKRELECVFEKFGKLLEVWVAKSPPCFAFIVYKYREDADAAIKEMDGKLLSGGRIRVSLARPRTRGRRRRVFDPNLRCYQCGRKGHFFRDCDDSRRYPRRRYVSRSSSRSYSRSRSRSRGRRPKNDKYRNRGSPSRSQSRSPKRISSSSKKKSVSRSPEPRRRSRSRQRSSSPEKKGSSSSGGSKMLSHAEMMGAGDGPKMNHKRSPSPERSYRDRSITPSPPPMTKRSSEDNSDRGRRGRGGDDDDDDDDMD</sequence>
<dbReference type="GO" id="GO:0003723">
    <property type="term" value="F:RNA binding"/>
    <property type="evidence" value="ECO:0007669"/>
    <property type="project" value="UniProtKB-UniRule"/>
</dbReference>
<feature type="region of interest" description="Disordered" evidence="3">
    <location>
        <begin position="177"/>
        <end position="330"/>
    </location>
</feature>